<comment type="caution">
    <text evidence="8">The sequence shown here is derived from an EMBL/GenBank/DDBJ whole genome shotgun (WGS) entry which is preliminary data.</text>
</comment>
<dbReference type="GO" id="GO:0140647">
    <property type="term" value="P:P450-containing electron transport chain"/>
    <property type="evidence" value="ECO:0007669"/>
    <property type="project" value="InterPro"/>
</dbReference>
<dbReference type="PROSITE" id="PS51085">
    <property type="entry name" value="2FE2S_FER_2"/>
    <property type="match status" value="1"/>
</dbReference>
<evidence type="ECO:0000259" key="7">
    <source>
        <dbReference type="PROSITE" id="PS51085"/>
    </source>
</evidence>
<organism evidence="8 9">
    <name type="scientific">Eoetvoesiella caeni</name>
    <dbReference type="NCBI Taxonomy" id="645616"/>
    <lineage>
        <taxon>Bacteria</taxon>
        <taxon>Pseudomonadati</taxon>
        <taxon>Pseudomonadota</taxon>
        <taxon>Betaproteobacteria</taxon>
        <taxon>Burkholderiales</taxon>
        <taxon>Alcaligenaceae</taxon>
        <taxon>Eoetvoesiella</taxon>
    </lineage>
</organism>
<dbReference type="SUPFAM" id="SSF54292">
    <property type="entry name" value="2Fe-2S ferredoxin-like"/>
    <property type="match status" value="1"/>
</dbReference>
<gene>
    <name evidence="8" type="ORF">DFR37_102550</name>
</gene>
<dbReference type="InterPro" id="IPR001055">
    <property type="entry name" value="Adrenodoxin-like"/>
</dbReference>
<proteinExistence type="inferred from homology"/>
<dbReference type="AlphaFoldDB" id="A0A366HHM4"/>
<dbReference type="InterPro" id="IPR036010">
    <property type="entry name" value="2Fe-2S_ferredoxin-like_sf"/>
</dbReference>
<accession>A0A366HHM4</accession>
<dbReference type="RefSeq" id="WP_180148029.1">
    <property type="nucleotide sequence ID" value="NZ_JACCEU010000002.1"/>
</dbReference>
<feature type="domain" description="2Fe-2S ferredoxin-type" evidence="7">
    <location>
        <begin position="1"/>
        <end position="103"/>
    </location>
</feature>
<sequence>MKINVIDRDGTLHELDATPGWKVMEVIREAGLDIKAECGGCCVCSTCHVYVDDAWVDRLPGRQDEEDEVLDDACELKETSRLSCQLLMAEELDGLTVTLAPEWA</sequence>
<dbReference type="PANTHER" id="PTHR23426:SF65">
    <property type="entry name" value="FERREDOXIN-2, MITOCHONDRIAL"/>
    <property type="match status" value="1"/>
</dbReference>
<dbReference type="InterPro" id="IPR001041">
    <property type="entry name" value="2Fe-2S_ferredoxin-type"/>
</dbReference>
<dbReference type="CDD" id="cd00207">
    <property type="entry name" value="fer2"/>
    <property type="match status" value="1"/>
</dbReference>
<dbReference type="PANTHER" id="PTHR23426">
    <property type="entry name" value="FERREDOXIN/ADRENODOXIN"/>
    <property type="match status" value="1"/>
</dbReference>
<name>A0A366HHM4_9BURK</name>
<reference evidence="8 9" key="1">
    <citation type="submission" date="2018-06" db="EMBL/GenBank/DDBJ databases">
        <title>Genomic Encyclopedia of Type Strains, Phase IV (KMG-IV): sequencing the most valuable type-strain genomes for metagenomic binning, comparative biology and taxonomic classification.</title>
        <authorList>
            <person name="Goeker M."/>
        </authorList>
    </citation>
    <scope>NUCLEOTIDE SEQUENCE [LARGE SCALE GENOMIC DNA]</scope>
    <source>
        <strain evidence="8 9">DSM 25520</strain>
    </source>
</reference>
<keyword evidence="3" id="KW-0479">Metal-binding</keyword>
<dbReference type="GO" id="GO:0051537">
    <property type="term" value="F:2 iron, 2 sulfur cluster binding"/>
    <property type="evidence" value="ECO:0007669"/>
    <property type="project" value="UniProtKB-KW"/>
</dbReference>
<dbReference type="Pfam" id="PF00111">
    <property type="entry name" value="Fer2"/>
    <property type="match status" value="1"/>
</dbReference>
<dbReference type="Proteomes" id="UP000253628">
    <property type="component" value="Unassembled WGS sequence"/>
</dbReference>
<evidence type="ECO:0000313" key="9">
    <source>
        <dbReference type="Proteomes" id="UP000253628"/>
    </source>
</evidence>
<evidence type="ECO:0000256" key="1">
    <source>
        <dbReference type="ARBA" id="ARBA00010914"/>
    </source>
</evidence>
<protein>
    <submittedName>
        <fullName evidence="8">2Fe-2S ferredoxin</fullName>
    </submittedName>
</protein>
<evidence type="ECO:0000256" key="2">
    <source>
        <dbReference type="ARBA" id="ARBA00022714"/>
    </source>
</evidence>
<evidence type="ECO:0000313" key="8">
    <source>
        <dbReference type="EMBL" id="RBP42164.1"/>
    </source>
</evidence>
<dbReference type="InterPro" id="IPR012675">
    <property type="entry name" value="Beta-grasp_dom_sf"/>
</dbReference>
<comment type="cofactor">
    <cofactor evidence="6">
        <name>[2Fe-2S] cluster</name>
        <dbReference type="ChEBI" id="CHEBI:190135"/>
    </cofactor>
</comment>
<evidence type="ECO:0000256" key="3">
    <source>
        <dbReference type="ARBA" id="ARBA00022723"/>
    </source>
</evidence>
<dbReference type="PRINTS" id="PR00355">
    <property type="entry name" value="ADRENODOXIN"/>
</dbReference>
<dbReference type="GO" id="GO:0009055">
    <property type="term" value="F:electron transfer activity"/>
    <property type="evidence" value="ECO:0007669"/>
    <property type="project" value="TreeGrafter"/>
</dbReference>
<dbReference type="Gene3D" id="3.10.20.30">
    <property type="match status" value="1"/>
</dbReference>
<comment type="similarity">
    <text evidence="1">Belongs to the adrenodoxin/putidaredoxin family.</text>
</comment>
<keyword evidence="9" id="KW-1185">Reference proteome</keyword>
<dbReference type="GO" id="GO:0046872">
    <property type="term" value="F:metal ion binding"/>
    <property type="evidence" value="ECO:0007669"/>
    <property type="project" value="UniProtKB-KW"/>
</dbReference>
<keyword evidence="4" id="KW-0408">Iron</keyword>
<evidence type="ECO:0000256" key="6">
    <source>
        <dbReference type="ARBA" id="ARBA00034078"/>
    </source>
</evidence>
<evidence type="ECO:0000256" key="4">
    <source>
        <dbReference type="ARBA" id="ARBA00023004"/>
    </source>
</evidence>
<evidence type="ECO:0000256" key="5">
    <source>
        <dbReference type="ARBA" id="ARBA00023014"/>
    </source>
</evidence>
<keyword evidence="2" id="KW-0001">2Fe-2S</keyword>
<dbReference type="EMBL" id="QNRQ01000002">
    <property type="protein sequence ID" value="RBP42164.1"/>
    <property type="molecule type" value="Genomic_DNA"/>
</dbReference>
<keyword evidence="5" id="KW-0411">Iron-sulfur</keyword>